<gene>
    <name evidence="2" type="ORF">PDESU_02562</name>
</gene>
<keyword evidence="1" id="KW-0732">Signal</keyword>
<evidence type="ECO:0000256" key="1">
    <source>
        <dbReference type="SAM" id="SignalP"/>
    </source>
</evidence>
<keyword evidence="3" id="KW-1185">Reference proteome</keyword>
<sequence>MRKRILYHGITALILVAGSASASVIWSEGFNSGFSSPYSASFGAPVFGSTGPGIQTDGSLAGIEGDGFASANSSQTNVNGVASILSGMDISLGAVAEAGVTYTFSGDFGWRFGSVAAASDLAVHANQSGFRIDGTKVSGPSSNFVFGDLASSQSANNLGQLTFDYTTVAGDVGKDILVRIRIVDEHDVGTLTQLLSDNWQVTAIPEPATLGMVAAFGGTVLFIRRRFMI</sequence>
<organism evidence="2 3">
    <name type="scientific">Pontiella desulfatans</name>
    <dbReference type="NCBI Taxonomy" id="2750659"/>
    <lineage>
        <taxon>Bacteria</taxon>
        <taxon>Pseudomonadati</taxon>
        <taxon>Kiritimatiellota</taxon>
        <taxon>Kiritimatiellia</taxon>
        <taxon>Kiritimatiellales</taxon>
        <taxon>Pontiellaceae</taxon>
        <taxon>Pontiella</taxon>
    </lineage>
</organism>
<evidence type="ECO:0000313" key="3">
    <source>
        <dbReference type="Proteomes" id="UP000366872"/>
    </source>
</evidence>
<evidence type="ECO:0000313" key="2">
    <source>
        <dbReference type="EMBL" id="VGO14005.1"/>
    </source>
</evidence>
<protein>
    <recommendedName>
        <fullName evidence="4">PEP-CTERM protein-sorting domain-containing protein</fullName>
    </recommendedName>
</protein>
<proteinExistence type="predicted"/>
<feature type="chain" id="PRO_5025549655" description="PEP-CTERM protein-sorting domain-containing protein" evidence="1">
    <location>
        <begin position="23"/>
        <end position="229"/>
    </location>
</feature>
<dbReference type="EMBL" id="CAAHFG010000001">
    <property type="protein sequence ID" value="VGO14005.1"/>
    <property type="molecule type" value="Genomic_DNA"/>
</dbReference>
<feature type="signal peptide" evidence="1">
    <location>
        <begin position="1"/>
        <end position="22"/>
    </location>
</feature>
<reference evidence="2 3" key="1">
    <citation type="submission" date="2019-04" db="EMBL/GenBank/DDBJ databases">
        <authorList>
            <person name="Van Vliet M D."/>
        </authorList>
    </citation>
    <scope>NUCLEOTIDE SEQUENCE [LARGE SCALE GENOMIC DNA]</scope>
    <source>
        <strain evidence="2 3">F1</strain>
    </source>
</reference>
<dbReference type="RefSeq" id="WP_136079534.1">
    <property type="nucleotide sequence ID" value="NZ_CAAHFG010000001.1"/>
</dbReference>
<evidence type="ECO:0008006" key="4">
    <source>
        <dbReference type="Google" id="ProtNLM"/>
    </source>
</evidence>
<name>A0A6C2U2D7_PONDE</name>
<dbReference type="Proteomes" id="UP000366872">
    <property type="component" value="Unassembled WGS sequence"/>
</dbReference>
<dbReference type="AlphaFoldDB" id="A0A6C2U2D7"/>
<accession>A0A6C2U2D7</accession>